<dbReference type="SMART" id="SM00198">
    <property type="entry name" value="SCP"/>
    <property type="match status" value="1"/>
</dbReference>
<accession>A0A1U7LNB3</accession>
<dbReference type="InterPro" id="IPR014044">
    <property type="entry name" value="CAP_dom"/>
</dbReference>
<proteinExistence type="predicted"/>
<feature type="domain" description="SCP" evidence="1">
    <location>
        <begin position="468"/>
        <end position="600"/>
    </location>
</feature>
<organism evidence="2 3">
    <name type="scientific">Neolecta irregularis (strain DAH-3)</name>
    <dbReference type="NCBI Taxonomy" id="1198029"/>
    <lineage>
        <taxon>Eukaryota</taxon>
        <taxon>Fungi</taxon>
        <taxon>Dikarya</taxon>
        <taxon>Ascomycota</taxon>
        <taxon>Taphrinomycotina</taxon>
        <taxon>Neolectales</taxon>
        <taxon>Neolectaceae</taxon>
        <taxon>Neolecta</taxon>
    </lineage>
</organism>
<evidence type="ECO:0000313" key="3">
    <source>
        <dbReference type="Proteomes" id="UP000186594"/>
    </source>
</evidence>
<dbReference type="Pfam" id="PF00188">
    <property type="entry name" value="CAP"/>
    <property type="match status" value="1"/>
</dbReference>
<gene>
    <name evidence="2" type="ORF">NEOLI_004734</name>
</gene>
<dbReference type="OrthoDB" id="337038at2759"/>
<dbReference type="EMBL" id="LXFE01000948">
    <property type="protein sequence ID" value="OLL24160.1"/>
    <property type="molecule type" value="Genomic_DNA"/>
</dbReference>
<dbReference type="Gene3D" id="3.40.33.10">
    <property type="entry name" value="CAP"/>
    <property type="match status" value="1"/>
</dbReference>
<dbReference type="InterPro" id="IPR001283">
    <property type="entry name" value="CRISP-related"/>
</dbReference>
<protein>
    <submittedName>
        <fullName evidence="2">Protein PRY1</fullName>
    </submittedName>
</protein>
<dbReference type="AlphaFoldDB" id="A0A1U7LNB3"/>
<keyword evidence="3" id="KW-1185">Reference proteome</keyword>
<evidence type="ECO:0000259" key="1">
    <source>
        <dbReference type="SMART" id="SM00198"/>
    </source>
</evidence>
<dbReference type="SUPFAM" id="SSF55797">
    <property type="entry name" value="PR-1-like"/>
    <property type="match status" value="1"/>
</dbReference>
<reference evidence="2 3" key="1">
    <citation type="submission" date="2016-04" db="EMBL/GenBank/DDBJ databases">
        <title>Evolutionary innovation and constraint leading to complex multicellularity in the Ascomycota.</title>
        <authorList>
            <person name="Cisse O."/>
            <person name="Nguyen A."/>
            <person name="Hewitt D.A."/>
            <person name="Jedd G."/>
            <person name="Stajich J.E."/>
        </authorList>
    </citation>
    <scope>NUCLEOTIDE SEQUENCE [LARGE SCALE GENOMIC DNA]</scope>
    <source>
        <strain evidence="2 3">DAH-3</strain>
    </source>
</reference>
<dbReference type="InterPro" id="IPR035940">
    <property type="entry name" value="CAP_sf"/>
</dbReference>
<sequence length="601" mass="62945">MAGTLMVPILHVDVIFREGTCLPTTPPRTRGAFIFHDSPQLPPCTFNSLKIHNARVLEYKKALATGLSNNNMRFLLSSALAGLVASQTITRTVTLCGTGQNTTTPTISVNNLSVQTGTNPVVVANEVLANVLYTNLNIVYAYQTIYSYSFTTMVFGEYHVLDGTTSVATVTNSVVAAAATATQSNSGSNSFQIPAQNAIVNGVSVSIPAQYFVYISTVSITIIYAPVVIISQGSTITTQLPTPTVNPVSSPILSSASNPSPTSSPIGNLSSFVLASKFNSTLQYITISNGQLLFTYNASSPISFMVDKGTHLLANGTTVQVQSGTGAMLASSLVHASNKTFSTGFFNAGGNLGLSQAGKHYYFFKCQGGYIRTSSNSAALSGCITANLLIQSINTTSVFSTSMGIPTSYVNQTGVLSKSMGIPASYVNQTTKSINNSTGSSTVLGSSVMTSVTTSSSPTASTQLTSDQVQAQSLVAINSLRSAHGANNVSVNANLVALAAGMANNCDYDVSTVDGNIYGATPALGQAGTSISAIVSTDPDSWANQEQYYKYLSPGYYSDAATFTQLVWKSTTQVGCAINSQCSAQPGDGNTYPIVFLCFWR</sequence>
<dbReference type="PANTHER" id="PTHR10334">
    <property type="entry name" value="CYSTEINE-RICH SECRETORY PROTEIN-RELATED"/>
    <property type="match status" value="1"/>
</dbReference>
<dbReference type="Proteomes" id="UP000186594">
    <property type="component" value="Unassembled WGS sequence"/>
</dbReference>
<evidence type="ECO:0000313" key="2">
    <source>
        <dbReference type="EMBL" id="OLL24160.1"/>
    </source>
</evidence>
<comment type="caution">
    <text evidence="2">The sequence shown here is derived from an EMBL/GenBank/DDBJ whole genome shotgun (WGS) entry which is preliminary data.</text>
</comment>
<name>A0A1U7LNB3_NEOID</name>